<organism evidence="1 2">
    <name type="scientific">Fusarium circinatum</name>
    <name type="common">Pitch canker fungus</name>
    <name type="synonym">Gibberella circinata</name>
    <dbReference type="NCBI Taxonomy" id="48490"/>
    <lineage>
        <taxon>Eukaryota</taxon>
        <taxon>Fungi</taxon>
        <taxon>Dikarya</taxon>
        <taxon>Ascomycota</taxon>
        <taxon>Pezizomycotina</taxon>
        <taxon>Sordariomycetes</taxon>
        <taxon>Hypocreomycetidae</taxon>
        <taxon>Hypocreales</taxon>
        <taxon>Nectriaceae</taxon>
        <taxon>Fusarium</taxon>
        <taxon>Fusarium fujikuroi species complex</taxon>
    </lineage>
</organism>
<protein>
    <submittedName>
        <fullName evidence="1">Uncharacterized protein</fullName>
    </submittedName>
</protein>
<dbReference type="EMBL" id="JAAQPE010000042">
    <property type="protein sequence ID" value="KAF5689751.1"/>
    <property type="molecule type" value="Genomic_DNA"/>
</dbReference>
<proteinExistence type="predicted"/>
<name>A0A8H5UJ05_FUSCI</name>
<evidence type="ECO:0000313" key="1">
    <source>
        <dbReference type="EMBL" id="KAF5689751.1"/>
    </source>
</evidence>
<comment type="caution">
    <text evidence="1">The sequence shown here is derived from an EMBL/GenBank/DDBJ whole genome shotgun (WGS) entry which is preliminary data.</text>
</comment>
<keyword evidence="2" id="KW-1185">Reference proteome</keyword>
<sequence length="136" mass="15749">MSKDLSELLSPDMREPVCHGVFTRLTLPADLQDHLQASDDLSAKHPPDPISLKKLWFPIAPFFEVPWSDKKQEVALEVLQVLVIWWQEKVKGRFTYHDPYMALAIFKSLYRMSEQELVTSLNGSLQKHTYLILRLG</sequence>
<accession>A0A8H5UJ05</accession>
<reference evidence="2" key="1">
    <citation type="journal article" date="2020" name="BMC Genomics">
        <title>Correction to: Identification and distribution of gene clusters required for synthesis of sphingolipid metabolism inhibitors in diverse species of the filamentous fungus Fusarium.</title>
        <authorList>
            <person name="Kim H.S."/>
            <person name="Lohmar J.M."/>
            <person name="Busman M."/>
            <person name="Brown D.W."/>
            <person name="Naumann T.A."/>
            <person name="Divon H.H."/>
            <person name="Lysoe E."/>
            <person name="Uhlig S."/>
            <person name="Proctor R.H."/>
        </authorList>
    </citation>
    <scope>NUCLEOTIDE SEQUENCE [LARGE SCALE GENOMIC DNA]</scope>
    <source>
        <strain evidence="2">NRRL 25331</strain>
    </source>
</reference>
<reference evidence="1 2" key="2">
    <citation type="submission" date="2020-05" db="EMBL/GenBank/DDBJ databases">
        <title>Identification and distribution of gene clusters putatively required for synthesis of sphingolipid metabolism inhibitors in phylogenetically diverse species of the filamentous fungus Fusarium.</title>
        <authorList>
            <person name="Kim H.-S."/>
            <person name="Busman M."/>
            <person name="Brown D.W."/>
            <person name="Divon H."/>
            <person name="Uhlig S."/>
            <person name="Proctor R.H."/>
        </authorList>
    </citation>
    <scope>NUCLEOTIDE SEQUENCE [LARGE SCALE GENOMIC DNA]</scope>
    <source>
        <strain evidence="1 2">NRRL 25331</strain>
    </source>
</reference>
<evidence type="ECO:0000313" key="2">
    <source>
        <dbReference type="Proteomes" id="UP000572754"/>
    </source>
</evidence>
<gene>
    <name evidence="1" type="ORF">FCIRC_1214</name>
</gene>
<dbReference type="AlphaFoldDB" id="A0A8H5UJ05"/>
<dbReference type="Proteomes" id="UP000572754">
    <property type="component" value="Unassembled WGS sequence"/>
</dbReference>